<proteinExistence type="predicted"/>
<organism evidence="1 2">
    <name type="scientific">Xanthomonas oryzae pv. oryzicola (strain BLS256)</name>
    <dbReference type="NCBI Taxonomy" id="383407"/>
    <lineage>
        <taxon>Bacteria</taxon>
        <taxon>Pseudomonadati</taxon>
        <taxon>Pseudomonadota</taxon>
        <taxon>Gammaproteobacteria</taxon>
        <taxon>Lysobacterales</taxon>
        <taxon>Lysobacteraceae</taxon>
        <taxon>Xanthomonas</taxon>
    </lineage>
</organism>
<dbReference type="AlphaFoldDB" id="G7TEJ7"/>
<accession>G7TEJ7</accession>
<dbReference type="KEGG" id="xor:XOC_0970"/>
<gene>
    <name evidence="1" type="ORF">XOC_0970</name>
</gene>
<name>G7TEJ7_XANOB</name>
<evidence type="ECO:0000313" key="2">
    <source>
        <dbReference type="Proteomes" id="UP000008851"/>
    </source>
</evidence>
<dbReference type="Proteomes" id="UP000008851">
    <property type="component" value="Chromosome"/>
</dbReference>
<sequence>MSAQPACAADRAHVSSWQARFAPEGVVGTNGVRAALC</sequence>
<dbReference type="HOGENOM" id="CLU_3350464_0_0_6"/>
<reference evidence="1 2" key="1">
    <citation type="journal article" date="2011" name="J. Bacteriol.">
        <title>Two new complete genome sequences offer insight into host and tissue specificity of plant pathogenic Xanthomonas spp.</title>
        <authorList>
            <person name="Bogdanove A.J."/>
            <person name="Koebnik R."/>
            <person name="Lu H."/>
            <person name="Furutani A."/>
            <person name="Angiuoli S.V."/>
            <person name="Patil P.B."/>
            <person name="Van Sluys M.A."/>
            <person name="Ryan R.P."/>
            <person name="Meyer D.F."/>
            <person name="Han S.W."/>
            <person name="Aparna G."/>
            <person name="Rajaram M."/>
            <person name="Delcher A.L."/>
            <person name="Phillippy A.M."/>
            <person name="Puiu D."/>
            <person name="Schatz M.C."/>
            <person name="Shumway M."/>
            <person name="Sommer D.D."/>
            <person name="Trapnell C."/>
            <person name="Benahmed F."/>
            <person name="Dimitrov G."/>
            <person name="Madupu R."/>
            <person name="Radune D."/>
            <person name="Sullivan S."/>
            <person name="Jha G."/>
            <person name="Ishihara H."/>
            <person name="Lee S.W."/>
            <person name="Pandey A."/>
            <person name="Sharma V."/>
            <person name="Sriariyanun M."/>
            <person name="Szurek B."/>
            <person name="Vera-Cruz C.M."/>
            <person name="Dorman K.S."/>
            <person name="Ronald P.C."/>
            <person name="Verdier V."/>
            <person name="Dow J.M."/>
            <person name="Sonti R.V."/>
            <person name="Tsuge S."/>
            <person name="Brendel V.P."/>
            <person name="Rabinowicz P.D."/>
            <person name="Leach J.E."/>
            <person name="White F.F."/>
            <person name="Salzberg S.L."/>
        </authorList>
    </citation>
    <scope>NUCLEOTIDE SEQUENCE [LARGE SCALE GENOMIC DNA]</scope>
    <source>
        <strain evidence="1 2">BLS256</strain>
    </source>
</reference>
<protein>
    <submittedName>
        <fullName evidence="1">Uncharacterized protein</fullName>
    </submittedName>
</protein>
<dbReference type="EMBL" id="CP003057">
    <property type="protein sequence ID" value="AEQ95176.1"/>
    <property type="molecule type" value="Genomic_DNA"/>
</dbReference>
<evidence type="ECO:0000313" key="1">
    <source>
        <dbReference type="EMBL" id="AEQ95176.1"/>
    </source>
</evidence>